<reference evidence="6" key="1">
    <citation type="submission" date="2025-08" db="UniProtKB">
        <authorList>
            <consortium name="RefSeq"/>
        </authorList>
    </citation>
    <scope>IDENTIFICATION</scope>
</reference>
<feature type="compositionally biased region" description="Acidic residues" evidence="3">
    <location>
        <begin position="372"/>
        <end position="386"/>
    </location>
</feature>
<dbReference type="InterPro" id="IPR036028">
    <property type="entry name" value="SH3-like_dom_sf"/>
</dbReference>
<dbReference type="Pfam" id="PF14604">
    <property type="entry name" value="SH3_9"/>
    <property type="match status" value="2"/>
</dbReference>
<feature type="region of interest" description="Disordered" evidence="3">
    <location>
        <begin position="1"/>
        <end position="314"/>
    </location>
</feature>
<feature type="compositionally biased region" description="Basic and acidic residues" evidence="3">
    <location>
        <begin position="127"/>
        <end position="137"/>
    </location>
</feature>
<dbReference type="InterPro" id="IPR035835">
    <property type="entry name" value="Eve1_SH3_3"/>
</dbReference>
<feature type="compositionally biased region" description="Pro residues" evidence="3">
    <location>
        <begin position="484"/>
        <end position="493"/>
    </location>
</feature>
<dbReference type="GO" id="GO:0043328">
    <property type="term" value="P:protein transport to vacuole involved in ubiquitin-dependent protein catabolic process via the multivesicular body sorting pathway"/>
    <property type="evidence" value="ECO:0007669"/>
    <property type="project" value="TreeGrafter"/>
</dbReference>
<gene>
    <name evidence="6" type="primary">LOC115812448</name>
</gene>
<feature type="compositionally biased region" description="Polar residues" evidence="3">
    <location>
        <begin position="500"/>
        <end position="513"/>
    </location>
</feature>
<protein>
    <submittedName>
        <fullName evidence="6">SH3 domain-containing protein 19</fullName>
    </submittedName>
</protein>
<feature type="compositionally biased region" description="Polar residues" evidence="3">
    <location>
        <begin position="138"/>
        <end position="169"/>
    </location>
</feature>
<keyword evidence="1 2" id="KW-0728">SH3 domain</keyword>
<dbReference type="AlphaFoldDB" id="A0A6J2VG31"/>
<dbReference type="PROSITE" id="PS50002">
    <property type="entry name" value="SH3"/>
    <property type="match status" value="2"/>
</dbReference>
<feature type="compositionally biased region" description="Basic and acidic residues" evidence="3">
    <location>
        <begin position="65"/>
        <end position="76"/>
    </location>
</feature>
<dbReference type="PRINTS" id="PR00499">
    <property type="entry name" value="P67PHOX"/>
</dbReference>
<sequence>MAEARIEDEEEVLGASRDPRVRRHPRQNASAERPERNKPEQRQSGQGALSSIRAAIKRTSVRTGVHSDQRDRRRPEITVLSAEPLVPNSWFPGASGGFPPPPPPAPPSWSAGMPPTIQLPPPSYEQVLREKSREQDLHSSVPSLASQRSISTIATQTDTHSAGPKSTGQGPTGGSMARRPSKPPRPSLPLTRAPAEAADTQSLIELDEPRLPIGTHTQTNTLQSELNCDILTSPLSEPCGAQMDPWSGDSINSPPNNPTLIDSALASHSSPSPCAVEEVPKRPKPRPRSKANLQPITREQSAQNSDHPIPREVKVQTLVRLKDDGTENLFAGFSDNSDVSPNKYLQDLLEVFGSDDQCYQGDQGGRGNQMETSEEEEQDDEEEAEDMSFQPAVLPNSESTETESKELCSEPVAQPRTLQPKPVLAPKPSMKEIGKLTTGLNQELSPAGETMKGPVPAPRPPPPRKSIASPQNVPEGRQMETTPLPRPSRPPPAARLGCLSPQTRDSVPGQQTAALPVRHSTDMSKSSPIGNSSSDALLQTGTSKLAHFRESSPGRRKSDGQSGTVKPLAASVKPTPVTSAPSDSGKRSPGLSRLTPPPPLPANQKKTPPLSRASPQMVQCCAVSGFTQFPAGRGNSPLPSLPARPSDGRFLPLRPPPIKLTKPAGSLPTSAVASQVPSQRTPKKGPPLPPRPKPGHPCFKIYPIEVIHGPKETRKQTQMSKESKVCSLQEKDILLLEDIQTHKPAQTDIQSSQSPSEKLSGQSQVSPVKVMTPEPDDLSEPTNQLKSDLAADKEQKEKEQKTGKCVARFKFEGEEEELSFSEGDVIMLTEYVNEEWGRGSLNGHSGIFPLNFVQIVEDLPPLPGEPLESSESPGSVGKQARALFDFSPESDDELLLKVGDIVCALEEVNDEWFCGVFGGKRGLVPKSYVQVLQDP</sequence>
<feature type="compositionally biased region" description="Polar residues" evidence="3">
    <location>
        <begin position="291"/>
        <end position="306"/>
    </location>
</feature>
<evidence type="ECO:0000313" key="6">
    <source>
        <dbReference type="RefSeq" id="XP_030630788.1"/>
    </source>
</evidence>
<feature type="region of interest" description="Disordered" evidence="3">
    <location>
        <begin position="628"/>
        <end position="699"/>
    </location>
</feature>
<name>A0A6J2VG31_CHACN</name>
<dbReference type="PANTHER" id="PTHR45929:SF2">
    <property type="entry name" value="SIGNAL TRANSDUCING ADAPTER MOLECULE 1"/>
    <property type="match status" value="1"/>
</dbReference>
<feature type="domain" description="SH3" evidence="4">
    <location>
        <begin position="800"/>
        <end position="858"/>
    </location>
</feature>
<evidence type="ECO:0000256" key="3">
    <source>
        <dbReference type="SAM" id="MobiDB-lite"/>
    </source>
</evidence>
<evidence type="ECO:0000256" key="2">
    <source>
        <dbReference type="PROSITE-ProRule" id="PRU00192"/>
    </source>
</evidence>
<dbReference type="Gene3D" id="2.30.30.40">
    <property type="entry name" value="SH3 Domains"/>
    <property type="match status" value="2"/>
</dbReference>
<dbReference type="CDD" id="cd11816">
    <property type="entry name" value="SH3_Eve1_3"/>
    <property type="match status" value="1"/>
</dbReference>
<evidence type="ECO:0000256" key="1">
    <source>
        <dbReference type="ARBA" id="ARBA00022443"/>
    </source>
</evidence>
<feature type="region of interest" description="Disordered" evidence="3">
    <location>
        <begin position="744"/>
        <end position="801"/>
    </location>
</feature>
<feature type="compositionally biased region" description="Pro residues" evidence="3">
    <location>
        <begin position="455"/>
        <end position="464"/>
    </location>
</feature>
<dbReference type="Proteomes" id="UP000504632">
    <property type="component" value="Chromosome 5"/>
</dbReference>
<dbReference type="InParanoid" id="A0A6J2VG31"/>
<proteinExistence type="predicted"/>
<feature type="compositionally biased region" description="Polar residues" evidence="3">
    <location>
        <begin position="667"/>
        <end position="680"/>
    </location>
</feature>
<accession>A0A6J2VG31</accession>
<dbReference type="SMART" id="SM00326">
    <property type="entry name" value="SH3"/>
    <property type="match status" value="2"/>
</dbReference>
<dbReference type="RefSeq" id="XP_030630788.1">
    <property type="nucleotide sequence ID" value="XM_030774928.1"/>
</dbReference>
<feature type="region of interest" description="Disordered" evidence="3">
    <location>
        <begin position="355"/>
        <end position="616"/>
    </location>
</feature>
<evidence type="ECO:0000313" key="5">
    <source>
        <dbReference type="Proteomes" id="UP000504632"/>
    </source>
</evidence>
<feature type="compositionally biased region" description="Basic and acidic residues" evidence="3">
    <location>
        <begin position="789"/>
        <end position="801"/>
    </location>
</feature>
<dbReference type="InterPro" id="IPR001452">
    <property type="entry name" value="SH3_domain"/>
</dbReference>
<feature type="compositionally biased region" description="Polar residues" evidence="3">
    <location>
        <begin position="744"/>
        <end position="766"/>
    </location>
</feature>
<dbReference type="GeneID" id="115812448"/>
<feature type="compositionally biased region" description="Polar residues" evidence="3">
    <location>
        <begin position="249"/>
        <end position="272"/>
    </location>
</feature>
<dbReference type="SUPFAM" id="SSF50044">
    <property type="entry name" value="SH3-domain"/>
    <property type="match status" value="2"/>
</dbReference>
<dbReference type="OrthoDB" id="27823at2759"/>
<feature type="compositionally biased region" description="Acidic residues" evidence="3">
    <location>
        <begin position="1"/>
        <end position="12"/>
    </location>
</feature>
<dbReference type="InterPro" id="IPR050670">
    <property type="entry name" value="STAM"/>
</dbReference>
<dbReference type="GO" id="GO:0033565">
    <property type="term" value="C:ESCRT-0 complex"/>
    <property type="evidence" value="ECO:0007669"/>
    <property type="project" value="TreeGrafter"/>
</dbReference>
<keyword evidence="5" id="KW-1185">Reference proteome</keyword>
<feature type="compositionally biased region" description="Polar residues" evidence="3">
    <location>
        <begin position="523"/>
        <end position="543"/>
    </location>
</feature>
<dbReference type="PANTHER" id="PTHR45929">
    <property type="entry name" value="JAK PATHWAY SIGNAL TRANSDUCTION ADAPTOR MOLECULE"/>
    <property type="match status" value="1"/>
</dbReference>
<organism evidence="5 6">
    <name type="scientific">Chanos chanos</name>
    <name type="common">Milkfish</name>
    <name type="synonym">Mugil chanos</name>
    <dbReference type="NCBI Taxonomy" id="29144"/>
    <lineage>
        <taxon>Eukaryota</taxon>
        <taxon>Metazoa</taxon>
        <taxon>Chordata</taxon>
        <taxon>Craniata</taxon>
        <taxon>Vertebrata</taxon>
        <taxon>Euteleostomi</taxon>
        <taxon>Actinopterygii</taxon>
        <taxon>Neopterygii</taxon>
        <taxon>Teleostei</taxon>
        <taxon>Ostariophysi</taxon>
        <taxon>Gonorynchiformes</taxon>
        <taxon>Chanidae</taxon>
        <taxon>Chanos</taxon>
    </lineage>
</organism>
<feature type="domain" description="SH3" evidence="4">
    <location>
        <begin position="875"/>
        <end position="934"/>
    </location>
</feature>
<evidence type="ECO:0000259" key="4">
    <source>
        <dbReference type="PROSITE" id="PS50002"/>
    </source>
</evidence>
<feature type="compositionally biased region" description="Basic and acidic residues" evidence="3">
    <location>
        <begin position="547"/>
        <end position="559"/>
    </location>
</feature>
<feature type="compositionally biased region" description="Pro residues" evidence="3">
    <location>
        <begin position="98"/>
        <end position="107"/>
    </location>
</feature>
<feature type="compositionally biased region" description="Polar residues" evidence="3">
    <location>
        <begin position="215"/>
        <end position="226"/>
    </location>
</feature>
<feature type="compositionally biased region" description="Basic and acidic residues" evidence="3">
    <location>
        <begin position="32"/>
        <end position="41"/>
    </location>
</feature>